<reference evidence="2 3" key="1">
    <citation type="journal article" date="2019" name="Emerg. Microbes Infect.">
        <title>Comprehensive subspecies identification of 175 nontuberculous mycobacteria species based on 7547 genomic profiles.</title>
        <authorList>
            <person name="Matsumoto Y."/>
            <person name="Kinjo T."/>
            <person name="Motooka D."/>
            <person name="Nabeya D."/>
            <person name="Jung N."/>
            <person name="Uechi K."/>
            <person name="Horii T."/>
            <person name="Iida T."/>
            <person name="Fujita J."/>
            <person name="Nakamura S."/>
        </authorList>
    </citation>
    <scope>NUCLEOTIDE SEQUENCE [LARGE SCALE GENOMIC DNA]</scope>
    <source>
        <strain evidence="2 3">JCM 18538</strain>
    </source>
</reference>
<dbReference type="AlphaFoldDB" id="A0A7I7S6X8"/>
<protein>
    <recommendedName>
        <fullName evidence="4">DUF998 domain-containing protein</fullName>
    </recommendedName>
</protein>
<keyword evidence="1" id="KW-1133">Transmembrane helix</keyword>
<dbReference type="KEGG" id="marz:MARA_60460"/>
<feature type="transmembrane region" description="Helical" evidence="1">
    <location>
        <begin position="137"/>
        <end position="159"/>
    </location>
</feature>
<proteinExistence type="predicted"/>
<keyword evidence="1" id="KW-0472">Membrane</keyword>
<dbReference type="EMBL" id="AP022593">
    <property type="protein sequence ID" value="BBY52578.1"/>
    <property type="molecule type" value="Genomic_DNA"/>
</dbReference>
<organism evidence="2 3">
    <name type="scientific">Mycolicibacterium arabiense</name>
    <dbReference type="NCBI Taxonomy" id="1286181"/>
    <lineage>
        <taxon>Bacteria</taxon>
        <taxon>Bacillati</taxon>
        <taxon>Actinomycetota</taxon>
        <taxon>Actinomycetes</taxon>
        <taxon>Mycobacteriales</taxon>
        <taxon>Mycobacteriaceae</taxon>
        <taxon>Mycolicibacterium</taxon>
    </lineage>
</organism>
<dbReference type="Pfam" id="PF06197">
    <property type="entry name" value="DUF998"/>
    <property type="match status" value="1"/>
</dbReference>
<name>A0A7I7S6X8_9MYCO</name>
<keyword evidence="3" id="KW-1185">Reference proteome</keyword>
<feature type="transmembrane region" description="Helical" evidence="1">
    <location>
        <begin position="79"/>
        <end position="99"/>
    </location>
</feature>
<dbReference type="InterPro" id="IPR009339">
    <property type="entry name" value="DUF998"/>
</dbReference>
<geneLocation type="plasmid" evidence="3">
    <name>pjcm18538 dna</name>
</geneLocation>
<feature type="transmembrane region" description="Helical" evidence="1">
    <location>
        <begin position="171"/>
        <end position="192"/>
    </location>
</feature>
<gene>
    <name evidence="2" type="ORF">MARA_60460</name>
</gene>
<sequence length="211" mass="21387">MAARIGAALWIASAVVYFVTEAVAAAAVPGYEYAHHYISSLGQPDISPRSAVMNFAFLVQAAALPLGGWLLCRGRKAPLFLAFAVCNGVGNVLVALVHSGTTSPWHGIGAAMAIGGGNATVLAGAWALRPAAGYRAYLAVSLVLGVVGLACLAVVLSAVPPVGAWERGSVYTIYAWQTMAALAVLVGSAASVRKLGSGRGVSAADTHARGE</sequence>
<evidence type="ECO:0008006" key="4">
    <source>
        <dbReference type="Google" id="ProtNLM"/>
    </source>
</evidence>
<keyword evidence="1" id="KW-0812">Transmembrane</keyword>
<evidence type="ECO:0000313" key="2">
    <source>
        <dbReference type="EMBL" id="BBY52578.1"/>
    </source>
</evidence>
<feature type="transmembrane region" description="Helical" evidence="1">
    <location>
        <begin position="50"/>
        <end position="72"/>
    </location>
</feature>
<evidence type="ECO:0000256" key="1">
    <source>
        <dbReference type="SAM" id="Phobius"/>
    </source>
</evidence>
<evidence type="ECO:0000313" key="3">
    <source>
        <dbReference type="Proteomes" id="UP000467428"/>
    </source>
</evidence>
<feature type="transmembrane region" description="Helical" evidence="1">
    <location>
        <begin position="105"/>
        <end position="128"/>
    </location>
</feature>
<dbReference type="RefSeq" id="WP_163924406.1">
    <property type="nucleotide sequence ID" value="NZ_AP022593.1"/>
</dbReference>
<accession>A0A7I7S6X8</accession>
<dbReference type="Proteomes" id="UP000467428">
    <property type="component" value="Chromosome"/>
</dbReference>